<reference evidence="3 4" key="1">
    <citation type="submission" date="2020-11" db="EMBL/GenBank/DDBJ databases">
        <title>Arthrobacter antarcticus sp. nov., isolated from Antarctic Soil.</title>
        <authorList>
            <person name="Li J."/>
        </authorList>
    </citation>
    <scope>NUCLEOTIDE SEQUENCE [LARGE SCALE GENOMIC DNA]</scope>
    <source>
        <strain evidence="3 4">Z1-20</strain>
    </source>
</reference>
<feature type="domain" description="Amylopullulanase X25" evidence="2">
    <location>
        <begin position="166"/>
        <end position="255"/>
    </location>
</feature>
<dbReference type="AlphaFoldDB" id="A0A931CVV8"/>
<dbReference type="InterPro" id="IPR054409">
    <property type="entry name" value="X25_BaPul-like"/>
</dbReference>
<organism evidence="3 4">
    <name type="scientific">Arthrobacter terrae</name>
    <dbReference type="NCBI Taxonomy" id="2935737"/>
    <lineage>
        <taxon>Bacteria</taxon>
        <taxon>Bacillati</taxon>
        <taxon>Actinomycetota</taxon>
        <taxon>Actinomycetes</taxon>
        <taxon>Micrococcales</taxon>
        <taxon>Micrococcaceae</taxon>
        <taxon>Arthrobacter</taxon>
    </lineage>
</organism>
<feature type="region of interest" description="Disordered" evidence="1">
    <location>
        <begin position="99"/>
        <end position="158"/>
    </location>
</feature>
<dbReference type="CDD" id="cd12962">
    <property type="entry name" value="X25_BaPul_like"/>
    <property type="match status" value="1"/>
</dbReference>
<evidence type="ECO:0000256" key="1">
    <source>
        <dbReference type="SAM" id="MobiDB-lite"/>
    </source>
</evidence>
<sequence>MAAGAWRGEKPGAGEVLAEAIALVPFDTEEGKLLSGGVPRGHKNLTTATTKLVKAGWLVKGRSGWSLTDDGLRATVAFPDAQSLAVALAAGTPVPAEMPVPTAPANTAKAASSKPAGKATATKARATKTAAKPGTAAAPETPAAPEVPAAQNGPSAVELGPQPEAVAIVGDFGTALGAPGNWEPDYDEVQMKFDDTDRLWKLTAELPEGFYSYKATIDRSWEENYGAFGVRGGANHELHHRGGRITFRYDHGTKDVLTS</sequence>
<gene>
    <name evidence="3" type="ORF">IV500_15895</name>
</gene>
<name>A0A931CVV8_9MICC</name>
<dbReference type="Gene3D" id="2.60.40.10">
    <property type="entry name" value="Immunoglobulins"/>
    <property type="match status" value="1"/>
</dbReference>
<keyword evidence="3" id="KW-0326">Glycosidase</keyword>
<dbReference type="GO" id="GO:0005975">
    <property type="term" value="P:carbohydrate metabolic process"/>
    <property type="evidence" value="ECO:0007669"/>
    <property type="project" value="UniProtKB-ARBA"/>
</dbReference>
<feature type="compositionally biased region" description="Low complexity" evidence="1">
    <location>
        <begin position="107"/>
        <end position="150"/>
    </location>
</feature>
<protein>
    <submittedName>
        <fullName evidence="3">Glycosidase</fullName>
    </submittedName>
</protein>
<accession>A0A931CVV8</accession>
<evidence type="ECO:0000313" key="4">
    <source>
        <dbReference type="Proteomes" id="UP000655366"/>
    </source>
</evidence>
<dbReference type="EMBL" id="JADNYM010000022">
    <property type="protein sequence ID" value="MBG0740858.1"/>
    <property type="molecule type" value="Genomic_DNA"/>
</dbReference>
<evidence type="ECO:0000313" key="3">
    <source>
        <dbReference type="EMBL" id="MBG0740858.1"/>
    </source>
</evidence>
<proteinExistence type="predicted"/>
<dbReference type="Proteomes" id="UP000655366">
    <property type="component" value="Unassembled WGS sequence"/>
</dbReference>
<dbReference type="InterPro" id="IPR013783">
    <property type="entry name" value="Ig-like_fold"/>
</dbReference>
<keyword evidence="3" id="KW-0378">Hydrolase</keyword>
<evidence type="ECO:0000259" key="2">
    <source>
        <dbReference type="Pfam" id="PF22058"/>
    </source>
</evidence>
<comment type="caution">
    <text evidence="3">The sequence shown here is derived from an EMBL/GenBank/DDBJ whole genome shotgun (WGS) entry which is preliminary data.</text>
</comment>
<dbReference type="Pfam" id="PF22058">
    <property type="entry name" value="X25_BaPul_like"/>
    <property type="match status" value="1"/>
</dbReference>
<dbReference type="GO" id="GO:0016798">
    <property type="term" value="F:hydrolase activity, acting on glycosyl bonds"/>
    <property type="evidence" value="ECO:0007669"/>
    <property type="project" value="UniProtKB-KW"/>
</dbReference>
<keyword evidence="4" id="KW-1185">Reference proteome</keyword>